<gene>
    <name evidence="1" type="primary">ORF23125</name>
</gene>
<reference evidence="1" key="1">
    <citation type="submission" date="2014-12" db="EMBL/GenBank/DDBJ databases">
        <title>Insight into the proteome of Arion vulgaris.</title>
        <authorList>
            <person name="Aradska J."/>
            <person name="Bulat T."/>
            <person name="Smidak R."/>
            <person name="Sarate P."/>
            <person name="Gangsoo J."/>
            <person name="Sialana F."/>
            <person name="Bilban M."/>
            <person name="Lubec G."/>
        </authorList>
    </citation>
    <scope>NUCLEOTIDE SEQUENCE</scope>
    <source>
        <tissue evidence="1">Skin</tissue>
    </source>
</reference>
<protein>
    <submittedName>
        <fullName evidence="1">Uncharacterized protein</fullName>
    </submittedName>
</protein>
<evidence type="ECO:0000313" key="1">
    <source>
        <dbReference type="EMBL" id="CEK54562.1"/>
    </source>
</evidence>
<organism evidence="1">
    <name type="scientific">Arion vulgaris</name>
    <dbReference type="NCBI Taxonomy" id="1028688"/>
    <lineage>
        <taxon>Eukaryota</taxon>
        <taxon>Metazoa</taxon>
        <taxon>Spiralia</taxon>
        <taxon>Lophotrochozoa</taxon>
        <taxon>Mollusca</taxon>
        <taxon>Gastropoda</taxon>
        <taxon>Heterobranchia</taxon>
        <taxon>Euthyneura</taxon>
        <taxon>Panpulmonata</taxon>
        <taxon>Eupulmonata</taxon>
        <taxon>Stylommatophora</taxon>
        <taxon>Helicina</taxon>
        <taxon>Arionoidea</taxon>
        <taxon>Arionidae</taxon>
        <taxon>Arion</taxon>
    </lineage>
</organism>
<feature type="non-terminal residue" evidence="1">
    <location>
        <position position="1"/>
    </location>
</feature>
<accession>A0A0B6YEB1</accession>
<name>A0A0B6YEB1_9EUPU</name>
<proteinExistence type="predicted"/>
<dbReference type="EMBL" id="HACG01007697">
    <property type="protein sequence ID" value="CEK54562.1"/>
    <property type="molecule type" value="Transcribed_RNA"/>
</dbReference>
<sequence>TCNHETVGDKSISIFVNTAKSRNTTELCLLVINDRVSNISRCIKHSLNFTVPCQHLQQLVKLLVLQDIYQHYLAVEITLKA</sequence>
<dbReference type="AlphaFoldDB" id="A0A0B6YEB1"/>